<dbReference type="RefSeq" id="WP_268881248.1">
    <property type="nucleotide sequence ID" value="NZ_CP114029.1"/>
</dbReference>
<accession>A0ABY7C1S4</accession>
<keyword evidence="1" id="KW-0732">Signal</keyword>
<dbReference type="EMBL" id="CP114029">
    <property type="protein sequence ID" value="WAP68815.1"/>
    <property type="molecule type" value="Genomic_DNA"/>
</dbReference>
<keyword evidence="3" id="KW-1185">Reference proteome</keyword>
<organism evidence="2 3">
    <name type="scientific">Jiella pelagia</name>
    <dbReference type="NCBI Taxonomy" id="2986949"/>
    <lineage>
        <taxon>Bacteria</taxon>
        <taxon>Pseudomonadati</taxon>
        <taxon>Pseudomonadota</taxon>
        <taxon>Alphaproteobacteria</taxon>
        <taxon>Hyphomicrobiales</taxon>
        <taxon>Aurantimonadaceae</taxon>
        <taxon>Jiella</taxon>
    </lineage>
</organism>
<reference evidence="2" key="1">
    <citation type="submission" date="2022-12" db="EMBL/GenBank/DDBJ databases">
        <title>Jiella pelagia sp. nov., isolated from phosphonate enriched culture of Northwest Pacific surface seawater.</title>
        <authorList>
            <person name="Shin D.Y."/>
            <person name="Hwang C.Y."/>
        </authorList>
    </citation>
    <scope>NUCLEOTIDE SEQUENCE</scope>
    <source>
        <strain evidence="2">HL-NP1</strain>
    </source>
</reference>
<protein>
    <submittedName>
        <fullName evidence="2">Uncharacterized protein</fullName>
    </submittedName>
</protein>
<feature type="signal peptide" evidence="1">
    <location>
        <begin position="1"/>
        <end position="21"/>
    </location>
</feature>
<dbReference type="Proteomes" id="UP001164020">
    <property type="component" value="Chromosome"/>
</dbReference>
<evidence type="ECO:0000256" key="1">
    <source>
        <dbReference type="SAM" id="SignalP"/>
    </source>
</evidence>
<name>A0ABY7C1S4_9HYPH</name>
<evidence type="ECO:0000313" key="3">
    <source>
        <dbReference type="Proteomes" id="UP001164020"/>
    </source>
</evidence>
<evidence type="ECO:0000313" key="2">
    <source>
        <dbReference type="EMBL" id="WAP68815.1"/>
    </source>
</evidence>
<feature type="chain" id="PRO_5045976007" evidence="1">
    <location>
        <begin position="22"/>
        <end position="46"/>
    </location>
</feature>
<gene>
    <name evidence="2" type="ORF">OH818_26885</name>
</gene>
<proteinExistence type="predicted"/>
<sequence>MLMIALSMTMIVTLVTATAIALNEERQDARVKVLAKNRSGFGVGRR</sequence>